<dbReference type="Gene3D" id="1.10.530.40">
    <property type="match status" value="1"/>
</dbReference>
<organism evidence="4 5">
    <name type="scientific">Lepeophtheirus salmonis</name>
    <name type="common">Salmon louse</name>
    <name type="synonym">Caligus salmonis</name>
    <dbReference type="NCBI Taxonomy" id="72036"/>
    <lineage>
        <taxon>Eukaryota</taxon>
        <taxon>Metazoa</taxon>
        <taxon>Ecdysozoa</taxon>
        <taxon>Arthropoda</taxon>
        <taxon>Crustacea</taxon>
        <taxon>Multicrustacea</taxon>
        <taxon>Hexanauplia</taxon>
        <taxon>Copepoda</taxon>
        <taxon>Siphonostomatoida</taxon>
        <taxon>Caligidae</taxon>
        <taxon>Lepeophtheirus</taxon>
    </lineage>
</organism>
<sequence length="484" mass="55029">MRCHLLISIMDLKTVFLRMNCLLHYRVSTTSLDAMENFSSQRENLKKLEELYGNCEEKGELQEQGLIKCAGGSNHLWCGRCEKRVLANNFPGKLNLPRYHYLGREVIKRIDYFVSDSNNQMKRYISWLPDAEGADTFSMSWEPFGYLFPPPPIIQKVLSKLGPQSLPGILVTPEWRNVVCFAEVLSRKRRCYPLGNLKSALESKGRTTTWSMKVVYLGLFAIYVFASLFTPSNACVYNDRISVPQNDLKCRGINGECVSKSYKCNGKFVAYHCPGRDVCFVNVASSECDRHLMASEGNMYIYGYIPTSGSGVTIASGVDIGQRLPQEYDGLDRDIFQKLEPYMATAPGKPKNKAEVCGDSRINTTRLTISVSEALRLDQFFKVIASNKSSEYKKKLKRGMCVVRSLNHYCGNLLVRFKENKCNFSGCDSFIRNVLIEKNATDSTFESALIDHRNCINTKGTRYRHVAERFRKEICYINSSHSFC</sequence>
<keyword evidence="2" id="KW-0081">Bacteriolytic enzyme</keyword>
<name>A0A7R8D1B9_LEPSM</name>
<dbReference type="Pfam" id="PF16754">
    <property type="entry name" value="Pesticin"/>
    <property type="match status" value="1"/>
</dbReference>
<dbReference type="GO" id="GO:0003796">
    <property type="term" value="F:lysozyme activity"/>
    <property type="evidence" value="ECO:0007669"/>
    <property type="project" value="InterPro"/>
</dbReference>
<protein>
    <submittedName>
        <fullName evidence="4">(salmon louse) hypothetical protein</fullName>
    </submittedName>
</protein>
<dbReference type="InterPro" id="IPR031922">
    <property type="entry name" value="Pesticin_C"/>
</dbReference>
<evidence type="ECO:0000256" key="2">
    <source>
        <dbReference type="ARBA" id="ARBA00022638"/>
    </source>
</evidence>
<dbReference type="Proteomes" id="UP000675881">
    <property type="component" value="Chromosome 6"/>
</dbReference>
<feature type="domain" description="Pesticin C-terminal" evidence="3">
    <location>
        <begin position="294"/>
        <end position="386"/>
    </location>
</feature>
<evidence type="ECO:0000313" key="4">
    <source>
        <dbReference type="EMBL" id="CAF2988414.1"/>
    </source>
</evidence>
<dbReference type="EMBL" id="HG994585">
    <property type="protein sequence ID" value="CAF2988414.1"/>
    <property type="molecule type" value="Genomic_DNA"/>
</dbReference>
<dbReference type="AlphaFoldDB" id="A0A7R8D1B9"/>
<evidence type="ECO:0000256" key="1">
    <source>
        <dbReference type="ARBA" id="ARBA00022529"/>
    </source>
</evidence>
<reference evidence="4" key="1">
    <citation type="submission" date="2021-02" db="EMBL/GenBank/DDBJ databases">
        <authorList>
            <person name="Bekaert M."/>
        </authorList>
    </citation>
    <scope>NUCLEOTIDE SEQUENCE</scope>
    <source>
        <strain evidence="4">IoA-00</strain>
    </source>
</reference>
<dbReference type="GO" id="GO:0042742">
    <property type="term" value="P:defense response to bacterium"/>
    <property type="evidence" value="ECO:0007669"/>
    <property type="project" value="UniProtKB-KW"/>
</dbReference>
<gene>
    <name evidence="4" type="ORF">LSAA_11769</name>
</gene>
<evidence type="ECO:0000259" key="3">
    <source>
        <dbReference type="Pfam" id="PF16754"/>
    </source>
</evidence>
<proteinExistence type="predicted"/>
<keyword evidence="1" id="KW-0929">Antimicrobial</keyword>
<keyword evidence="5" id="KW-1185">Reference proteome</keyword>
<evidence type="ECO:0000313" key="5">
    <source>
        <dbReference type="Proteomes" id="UP000675881"/>
    </source>
</evidence>
<dbReference type="GO" id="GO:0031640">
    <property type="term" value="P:killing of cells of another organism"/>
    <property type="evidence" value="ECO:0007669"/>
    <property type="project" value="UniProtKB-KW"/>
</dbReference>
<dbReference type="InterPro" id="IPR023347">
    <property type="entry name" value="Lysozyme_dom_sf"/>
</dbReference>
<accession>A0A7R8D1B9</accession>